<keyword evidence="3 6" id="KW-0812">Transmembrane</keyword>
<evidence type="ECO:0000256" key="1">
    <source>
        <dbReference type="ARBA" id="ARBA00004141"/>
    </source>
</evidence>
<dbReference type="OrthoDB" id="2131401at2759"/>
<sequence>MKTFFLTGDIPVGYKIPKFPSLYWPIGNDKFNVAYLYYLPDIWRFTVFWTMIFFAAVYGSAGVIAWMTHKNLLFGIWVVPFYILIGLVQAFVSGTVAGIVLAIIYKAGLFSMTTWIPFCCGALQILFNVSTSYSMTSPII</sequence>
<name>W0TA73_KLUMD</name>
<reference evidence="7 8" key="1">
    <citation type="journal article" date="2015" name="Biotechnol. Biofuels">
        <title>Genetic basis of the highly efficient yeast Kluyveromyces marxianus: complete genome sequence and transcriptome analyses.</title>
        <authorList>
            <person name="Lertwattanasakul N."/>
            <person name="Kosaka T."/>
            <person name="Hosoyama A."/>
            <person name="Suzuki Y."/>
            <person name="Rodrussamee N."/>
            <person name="Matsutani M."/>
            <person name="Murata M."/>
            <person name="Fujimoto N."/>
            <person name="Suprayogi"/>
            <person name="Tsuchikane K."/>
            <person name="Limtong S."/>
            <person name="Fujita N."/>
            <person name="Yamada M."/>
        </authorList>
    </citation>
    <scope>NUCLEOTIDE SEQUENCE [LARGE SCALE GENOMIC DNA]</scope>
    <source>
        <strain evidence="8">DMKU3-1042 / BCC 29191 / NBRC 104275</strain>
    </source>
</reference>
<evidence type="ECO:0000256" key="5">
    <source>
        <dbReference type="ARBA" id="ARBA00023136"/>
    </source>
</evidence>
<dbReference type="PANTHER" id="PTHR22779">
    <property type="entry name" value="SD17342P"/>
    <property type="match status" value="1"/>
</dbReference>
<proteinExistence type="inferred from homology"/>
<dbReference type="GeneID" id="34715009"/>
<comment type="subcellular location">
    <subcellularLocation>
        <location evidence="1">Membrane</location>
        <topology evidence="1">Multi-pass membrane protein</topology>
    </subcellularLocation>
</comment>
<protein>
    <recommendedName>
        <fullName evidence="9">Integral membrane protein</fullName>
    </recommendedName>
</protein>
<gene>
    <name evidence="7" type="ORF">KLMA_20541</name>
</gene>
<accession>W0TA73</accession>
<dbReference type="VEuPathDB" id="FungiDB:KLMA_20541"/>
<dbReference type="KEGG" id="kmx:KLMA_20541"/>
<evidence type="ECO:0000313" key="7">
    <source>
        <dbReference type="EMBL" id="BAO38999.1"/>
    </source>
</evidence>
<feature type="transmembrane region" description="Helical" evidence="6">
    <location>
        <begin position="42"/>
        <end position="67"/>
    </location>
</feature>
<feature type="transmembrane region" description="Helical" evidence="6">
    <location>
        <begin position="110"/>
        <end position="129"/>
    </location>
</feature>
<evidence type="ECO:0000256" key="4">
    <source>
        <dbReference type="ARBA" id="ARBA00022989"/>
    </source>
</evidence>
<evidence type="ECO:0000256" key="2">
    <source>
        <dbReference type="ARBA" id="ARBA00006325"/>
    </source>
</evidence>
<dbReference type="GO" id="GO:0016020">
    <property type="term" value="C:membrane"/>
    <property type="evidence" value="ECO:0007669"/>
    <property type="project" value="UniProtKB-SubCell"/>
</dbReference>
<keyword evidence="4 6" id="KW-1133">Transmembrane helix</keyword>
<evidence type="ECO:0008006" key="9">
    <source>
        <dbReference type="Google" id="ProtNLM"/>
    </source>
</evidence>
<organism evidence="7 8">
    <name type="scientific">Kluyveromyces marxianus (strain DMKU3-1042 / BCC 29191 / NBRC 104275)</name>
    <name type="common">Yeast</name>
    <name type="synonym">Candida kefyr</name>
    <dbReference type="NCBI Taxonomy" id="1003335"/>
    <lineage>
        <taxon>Eukaryota</taxon>
        <taxon>Fungi</taxon>
        <taxon>Dikarya</taxon>
        <taxon>Ascomycota</taxon>
        <taxon>Saccharomycotina</taxon>
        <taxon>Saccharomycetes</taxon>
        <taxon>Saccharomycetales</taxon>
        <taxon>Saccharomycetaceae</taxon>
        <taxon>Kluyveromyces</taxon>
    </lineage>
</organism>
<dbReference type="AlphaFoldDB" id="W0TA73"/>
<comment type="similarity">
    <text evidence="2">Belongs to the TMEM170 family.</text>
</comment>
<dbReference type="Proteomes" id="UP000065495">
    <property type="component" value="Chromosome 2"/>
</dbReference>
<keyword evidence="5 6" id="KW-0472">Membrane</keyword>
<feature type="transmembrane region" description="Helical" evidence="6">
    <location>
        <begin position="79"/>
        <end position="104"/>
    </location>
</feature>
<dbReference type="EMBL" id="AP012214">
    <property type="protein sequence ID" value="BAO38999.1"/>
    <property type="molecule type" value="Genomic_DNA"/>
</dbReference>
<evidence type="ECO:0000313" key="8">
    <source>
        <dbReference type="Proteomes" id="UP000065495"/>
    </source>
</evidence>
<dbReference type="InterPro" id="IPR019334">
    <property type="entry name" value="TMEM170A/B/YPR153W-like"/>
</dbReference>
<evidence type="ECO:0000256" key="3">
    <source>
        <dbReference type="ARBA" id="ARBA00022692"/>
    </source>
</evidence>
<dbReference type="RefSeq" id="XP_022674864.1">
    <property type="nucleotide sequence ID" value="XM_022818170.1"/>
</dbReference>
<dbReference type="PANTHER" id="PTHR22779:SF6">
    <property type="entry name" value="SD17342P"/>
    <property type="match status" value="1"/>
</dbReference>
<evidence type="ECO:0000256" key="6">
    <source>
        <dbReference type="SAM" id="Phobius"/>
    </source>
</evidence>
<dbReference type="Pfam" id="PF10190">
    <property type="entry name" value="Tmemb_170"/>
    <property type="match status" value="1"/>
</dbReference>